<comment type="subcellular location">
    <subcellularLocation>
        <location evidence="1">Membrane</location>
        <topology evidence="1">Multi-pass membrane protein</topology>
    </subcellularLocation>
</comment>
<evidence type="ECO:0000256" key="2">
    <source>
        <dbReference type="ARBA" id="ARBA00009565"/>
    </source>
</evidence>
<feature type="transmembrane region" description="Helical" evidence="7">
    <location>
        <begin position="135"/>
        <end position="155"/>
    </location>
</feature>
<feature type="region of interest" description="Disordered" evidence="6">
    <location>
        <begin position="226"/>
        <end position="245"/>
    </location>
</feature>
<dbReference type="PANTHER" id="PTHR23320:SF155">
    <property type="entry name" value="MEMBRANE-SPANNING 4-DOMAINS SUBFAMILY A MEMBER 8"/>
    <property type="match status" value="1"/>
</dbReference>
<evidence type="ECO:0000256" key="4">
    <source>
        <dbReference type="ARBA" id="ARBA00022989"/>
    </source>
</evidence>
<dbReference type="GO" id="GO:0007166">
    <property type="term" value="P:cell surface receptor signaling pathway"/>
    <property type="evidence" value="ECO:0007669"/>
    <property type="project" value="TreeGrafter"/>
</dbReference>
<gene>
    <name evidence="9 10" type="primary">LOC102385034</name>
</gene>
<dbReference type="InterPro" id="IPR007237">
    <property type="entry name" value="CD20-like"/>
</dbReference>
<proteinExistence type="inferred from homology"/>
<feature type="transmembrane region" description="Helical" evidence="7">
    <location>
        <begin position="105"/>
        <end position="123"/>
    </location>
</feature>
<accession>A0A3Q0GWY3</accession>
<dbReference type="PANTHER" id="PTHR23320">
    <property type="entry name" value="MEMBRANE-SPANNING 4-DOMAINS SUBFAMILY A MS4A -RELATED"/>
    <property type="match status" value="1"/>
</dbReference>
<dbReference type="InterPro" id="IPR030417">
    <property type="entry name" value="MS4A"/>
</dbReference>
<keyword evidence="8" id="KW-1185">Reference proteome</keyword>
<evidence type="ECO:0000256" key="7">
    <source>
        <dbReference type="SAM" id="Phobius"/>
    </source>
</evidence>
<evidence type="ECO:0000313" key="9">
    <source>
        <dbReference type="RefSeq" id="XP_025062687.1"/>
    </source>
</evidence>
<keyword evidence="4 7" id="KW-1133">Transmembrane helix</keyword>
<dbReference type="Proteomes" id="UP000189705">
    <property type="component" value="Unplaced"/>
</dbReference>
<organism evidence="8 10">
    <name type="scientific">Alligator sinensis</name>
    <name type="common">Chinese alligator</name>
    <dbReference type="NCBI Taxonomy" id="38654"/>
    <lineage>
        <taxon>Eukaryota</taxon>
        <taxon>Metazoa</taxon>
        <taxon>Chordata</taxon>
        <taxon>Craniata</taxon>
        <taxon>Vertebrata</taxon>
        <taxon>Euteleostomi</taxon>
        <taxon>Archelosauria</taxon>
        <taxon>Archosauria</taxon>
        <taxon>Crocodylia</taxon>
        <taxon>Alligatoridae</taxon>
        <taxon>Alligatorinae</taxon>
        <taxon>Alligator</taxon>
    </lineage>
</organism>
<keyword evidence="3 7" id="KW-0812">Transmembrane</keyword>
<evidence type="ECO:0000256" key="3">
    <source>
        <dbReference type="ARBA" id="ARBA00022692"/>
    </source>
</evidence>
<dbReference type="GO" id="GO:0005886">
    <property type="term" value="C:plasma membrane"/>
    <property type="evidence" value="ECO:0007669"/>
    <property type="project" value="TreeGrafter"/>
</dbReference>
<name>A0A3Q0GWY3_ALLSI</name>
<evidence type="ECO:0000256" key="6">
    <source>
        <dbReference type="SAM" id="MobiDB-lite"/>
    </source>
</evidence>
<evidence type="ECO:0000256" key="1">
    <source>
        <dbReference type="ARBA" id="ARBA00004141"/>
    </source>
</evidence>
<feature type="transmembrane region" description="Helical" evidence="7">
    <location>
        <begin position="72"/>
        <end position="99"/>
    </location>
</feature>
<dbReference type="RefSeq" id="XP_025062687.1">
    <property type="nucleotide sequence ID" value="XM_025206902.1"/>
</dbReference>
<protein>
    <submittedName>
        <fullName evidence="9 10">Membrane-spanning 4-domains subfamily A member 12-like</fullName>
    </submittedName>
</protein>
<dbReference type="Pfam" id="PF04103">
    <property type="entry name" value="CD20"/>
    <property type="match status" value="1"/>
</dbReference>
<dbReference type="GeneID" id="102385034"/>
<dbReference type="RefSeq" id="XP_025062688.1">
    <property type="nucleotide sequence ID" value="XM_025206903.1"/>
</dbReference>
<keyword evidence="5 7" id="KW-0472">Membrane</keyword>
<sequence length="245" mass="26102">MAGVMVNSGGQHFVQVPQAMISSANNQPIVMLQSSAIPVQTVHLGNQQLVTLSPVNQSPQILENYLKAEHKALGVVQIMIGLIHIGFGVILAMSCGFSLAGVSGYVFWGGLLFITSGSLSVASEKNPVDCHMKGSLGMNIISAIAAIVGLILMIVDVSIRSMPYNASYLLLMSTEGITAMLIIFSILELVVAIRVTHFGYQIFCCQPKAPFIIQNACLTVEVPPPEASSPPPYDYSASNPRNLAK</sequence>
<dbReference type="KEGG" id="asn:102385034"/>
<feature type="transmembrane region" description="Helical" evidence="7">
    <location>
        <begin position="167"/>
        <end position="193"/>
    </location>
</feature>
<reference evidence="9 10" key="1">
    <citation type="submission" date="2025-04" db="UniProtKB">
        <authorList>
            <consortium name="RefSeq"/>
        </authorList>
    </citation>
    <scope>IDENTIFICATION</scope>
</reference>
<dbReference type="AlphaFoldDB" id="A0A3Q0GWY3"/>
<evidence type="ECO:0000313" key="10">
    <source>
        <dbReference type="RefSeq" id="XP_025062688.1"/>
    </source>
</evidence>
<evidence type="ECO:0000313" key="8">
    <source>
        <dbReference type="Proteomes" id="UP000189705"/>
    </source>
</evidence>
<feature type="compositionally biased region" description="Low complexity" evidence="6">
    <location>
        <begin position="234"/>
        <end position="245"/>
    </location>
</feature>
<evidence type="ECO:0000256" key="5">
    <source>
        <dbReference type="ARBA" id="ARBA00023136"/>
    </source>
</evidence>
<comment type="similarity">
    <text evidence="2">Belongs to the MS4A family.</text>
</comment>